<protein>
    <recommendedName>
        <fullName evidence="11 12">Mannosyl-oligosaccharide glucosidase</fullName>
        <ecNumber evidence="11 12">3.2.1.106</ecNumber>
    </recommendedName>
</protein>
<gene>
    <name evidence="15" type="ORF">BCR42DRAFT_327866</name>
</gene>
<dbReference type="STRING" id="90262.A0A1X2IG38"/>
<evidence type="ECO:0000256" key="10">
    <source>
        <dbReference type="ARBA" id="ARBA00023295"/>
    </source>
</evidence>
<dbReference type="PANTHER" id="PTHR10412">
    <property type="entry name" value="MANNOSYL-OLIGOSACCHARIDE GLUCOSIDASE"/>
    <property type="match status" value="1"/>
</dbReference>
<comment type="function">
    <text evidence="12">Cleaves the distal alpha 1,2-linked glucose residue from the Glc(3)Man(9)GlcNAc(2) oligosaccharide precursor.</text>
</comment>
<evidence type="ECO:0000256" key="7">
    <source>
        <dbReference type="ARBA" id="ARBA00022989"/>
    </source>
</evidence>
<dbReference type="InterPro" id="IPR038518">
    <property type="entry name" value="Glyco_hydro_63N_sf"/>
</dbReference>
<dbReference type="InterPro" id="IPR004888">
    <property type="entry name" value="Glycoside_hydrolase_63"/>
</dbReference>
<evidence type="ECO:0000256" key="3">
    <source>
        <dbReference type="ARBA" id="ARBA00022692"/>
    </source>
</evidence>
<evidence type="ECO:0000256" key="9">
    <source>
        <dbReference type="ARBA" id="ARBA00023180"/>
    </source>
</evidence>
<keyword evidence="10 12" id="KW-0326">Glycosidase</keyword>
<evidence type="ECO:0000313" key="15">
    <source>
        <dbReference type="EMBL" id="ORZ15868.1"/>
    </source>
</evidence>
<name>A0A1X2IG38_9FUNG</name>
<dbReference type="InterPro" id="IPR012341">
    <property type="entry name" value="6hp_glycosidase-like_sf"/>
</dbReference>
<evidence type="ECO:0000256" key="8">
    <source>
        <dbReference type="ARBA" id="ARBA00023136"/>
    </source>
</evidence>
<keyword evidence="4 12" id="KW-0378">Hydrolase</keyword>
<dbReference type="EC" id="3.2.1.106" evidence="11 12"/>
<dbReference type="InterPro" id="IPR008928">
    <property type="entry name" value="6-hairpin_glycosidase_sf"/>
</dbReference>
<dbReference type="GO" id="GO:0004573">
    <property type="term" value="F:Glc3Man9GlcNAc2 oligosaccharide glucosidase activity"/>
    <property type="evidence" value="ECO:0007669"/>
    <property type="project" value="UniProtKB-UniRule"/>
</dbReference>
<keyword evidence="6" id="KW-0735">Signal-anchor</keyword>
<dbReference type="OrthoDB" id="410058at2759"/>
<evidence type="ECO:0000256" key="12">
    <source>
        <dbReference type="RuleBase" id="RU368089"/>
    </source>
</evidence>
<evidence type="ECO:0000313" key="16">
    <source>
        <dbReference type="Proteomes" id="UP000193560"/>
    </source>
</evidence>
<keyword evidence="7" id="KW-1133">Transmembrane helix</keyword>
<comment type="similarity">
    <text evidence="2 12">Belongs to the glycosyl hydrolase 63 family.</text>
</comment>
<dbReference type="SUPFAM" id="SSF48208">
    <property type="entry name" value="Six-hairpin glycosidases"/>
    <property type="match status" value="1"/>
</dbReference>
<sequence>MWFDGSHFQGFQRLRHSCEQGDGLTGYGYHKHNGRNFAKQKLNDGPSNIEITTEFIKVPGGDHGGDWAVRIHGRPIQPQVPSTTSALFYFGLEGAGSMDIVSKISPKGLSSPVQLEGDTPDLGDFEIEIVDRASNGHPTDGINQDLEKTQWIEIISEQLLTSGRSKVQQGAEQDLFSRPHAYFTLGNQLVEEEGEVANFYAFQKVFRGEFEFDVIYRSQDSHNQLSSKTLDQELDEKEYDFDAQFEQKFQLREKGFSAEQVAFGQFLLSNLLGGVGYFYGSAVVDRSHSPMQDEESFAGETTRPQFTSPQSLFSASPSRPFFPRGFYWDEGFHQLLIGNWDNDLSLDIIKSWVSSIDENGWVAREQILGDEARSKVPTEFQTQFPHYANPPTLYLAIKRYVDRLKQHKLTGSMGTGRSRTMSSSAFDDAHLPNIHLEHQGLGLDWLRSVYPSLRRNWQWFRQTQRGHLNSFGRSPPNNEEAYRWRGRTPDHTLTSGLDDYPRGEPPNVGELHVDLFSWMTFATQLLKDIATDIDDDGDLQQDIDEYKLVEQNLLDNLDALHWSEADQAYCDQSADAEGQTSFVCHKGYITLFPMVLGLLDPASPKLGAVLDMIENEDELWSPYGLRSLSASDPYYKTGEVYWRGPIWMNLNYLTLQSLHNNYMNRPGPYQERSKVIYTKLRDNLISTVFKDYQKTGYVWEQYSDDTGEGLRSHPFTGWTSLILLMMAEIY</sequence>
<evidence type="ECO:0000256" key="6">
    <source>
        <dbReference type="ARBA" id="ARBA00022968"/>
    </source>
</evidence>
<organism evidence="15 16">
    <name type="scientific">Absidia repens</name>
    <dbReference type="NCBI Taxonomy" id="90262"/>
    <lineage>
        <taxon>Eukaryota</taxon>
        <taxon>Fungi</taxon>
        <taxon>Fungi incertae sedis</taxon>
        <taxon>Mucoromycota</taxon>
        <taxon>Mucoromycotina</taxon>
        <taxon>Mucoromycetes</taxon>
        <taxon>Mucorales</taxon>
        <taxon>Cunninghamellaceae</taxon>
        <taxon>Absidia</taxon>
    </lineage>
</organism>
<evidence type="ECO:0000256" key="5">
    <source>
        <dbReference type="ARBA" id="ARBA00022824"/>
    </source>
</evidence>
<evidence type="ECO:0000256" key="11">
    <source>
        <dbReference type="ARBA" id="ARBA00038888"/>
    </source>
</evidence>
<keyword evidence="16" id="KW-1185">Reference proteome</keyword>
<dbReference type="Proteomes" id="UP000193560">
    <property type="component" value="Unassembled WGS sequence"/>
</dbReference>
<accession>A0A1X2IG38</accession>
<feature type="domain" description="Glycosyl hydrolase family 63 C-terminal" evidence="13">
    <location>
        <begin position="226"/>
        <end position="728"/>
    </location>
</feature>
<proteinExistence type="inferred from homology"/>
<dbReference type="Gene3D" id="1.50.10.10">
    <property type="match status" value="1"/>
</dbReference>
<evidence type="ECO:0000256" key="1">
    <source>
        <dbReference type="ARBA" id="ARBA00004648"/>
    </source>
</evidence>
<comment type="subcellular location">
    <subcellularLocation>
        <location evidence="1 12">Endoplasmic reticulum membrane</location>
        <topology evidence="1 12">Single-pass type II membrane protein</topology>
    </subcellularLocation>
</comment>
<dbReference type="Pfam" id="PF03200">
    <property type="entry name" value="Glyco_hydro_63"/>
    <property type="match status" value="1"/>
</dbReference>
<keyword evidence="5 12" id="KW-0256">Endoplasmic reticulum</keyword>
<dbReference type="InterPro" id="IPR031631">
    <property type="entry name" value="Glyco_hydro_63N"/>
</dbReference>
<dbReference type="EMBL" id="MCGE01000012">
    <property type="protein sequence ID" value="ORZ15868.1"/>
    <property type="molecule type" value="Genomic_DNA"/>
</dbReference>
<evidence type="ECO:0000259" key="14">
    <source>
        <dbReference type="Pfam" id="PF16923"/>
    </source>
</evidence>
<keyword evidence="8" id="KW-0472">Membrane</keyword>
<comment type="caution">
    <text evidence="15">The sequence shown here is derived from an EMBL/GenBank/DDBJ whole genome shotgun (WGS) entry which is preliminary data.</text>
</comment>
<reference evidence="15 16" key="1">
    <citation type="submission" date="2016-07" db="EMBL/GenBank/DDBJ databases">
        <title>Pervasive Adenine N6-methylation of Active Genes in Fungi.</title>
        <authorList>
            <consortium name="DOE Joint Genome Institute"/>
            <person name="Mondo S.J."/>
            <person name="Dannebaum R.O."/>
            <person name="Kuo R.C."/>
            <person name="Labutti K."/>
            <person name="Haridas S."/>
            <person name="Kuo A."/>
            <person name="Salamov A."/>
            <person name="Ahrendt S.R."/>
            <person name="Lipzen A."/>
            <person name="Sullivan W."/>
            <person name="Andreopoulos W.B."/>
            <person name="Clum A."/>
            <person name="Lindquist E."/>
            <person name="Daum C."/>
            <person name="Ramamoorthy G.K."/>
            <person name="Gryganskyi A."/>
            <person name="Culley D."/>
            <person name="Magnuson J.K."/>
            <person name="James T.Y."/>
            <person name="O'Malley M.A."/>
            <person name="Stajich J.E."/>
            <person name="Spatafora J.W."/>
            <person name="Visel A."/>
            <person name="Grigoriev I.V."/>
        </authorList>
    </citation>
    <scope>NUCLEOTIDE SEQUENCE [LARGE SCALE GENOMIC DNA]</scope>
    <source>
        <strain evidence="15 16">NRRL 1336</strain>
    </source>
</reference>
<dbReference type="GO" id="GO:0005789">
    <property type="term" value="C:endoplasmic reticulum membrane"/>
    <property type="evidence" value="ECO:0007669"/>
    <property type="project" value="UniProtKB-SubCell"/>
</dbReference>
<keyword evidence="9" id="KW-0325">Glycoprotein</keyword>
<feature type="domain" description="Glycosyl hydrolase family 63 N-terminal" evidence="14">
    <location>
        <begin position="1"/>
        <end position="145"/>
    </location>
</feature>
<dbReference type="InterPro" id="IPR031335">
    <property type="entry name" value="Glyco_hydro_63_C"/>
</dbReference>
<dbReference type="AlphaFoldDB" id="A0A1X2IG38"/>
<dbReference type="Pfam" id="PF16923">
    <property type="entry name" value="Glyco_hydro_63N"/>
    <property type="match status" value="1"/>
</dbReference>
<dbReference type="Gene3D" id="2.70.98.110">
    <property type="entry name" value="Glycosyl hydrolase family 63, N-terminal domain"/>
    <property type="match status" value="1"/>
</dbReference>
<evidence type="ECO:0000256" key="4">
    <source>
        <dbReference type="ARBA" id="ARBA00022801"/>
    </source>
</evidence>
<dbReference type="GO" id="GO:0009311">
    <property type="term" value="P:oligosaccharide metabolic process"/>
    <property type="evidence" value="ECO:0007669"/>
    <property type="project" value="UniProtKB-UniRule"/>
</dbReference>
<evidence type="ECO:0000256" key="2">
    <source>
        <dbReference type="ARBA" id="ARBA00010833"/>
    </source>
</evidence>
<evidence type="ECO:0000259" key="13">
    <source>
        <dbReference type="Pfam" id="PF03200"/>
    </source>
</evidence>
<dbReference type="PANTHER" id="PTHR10412:SF11">
    <property type="entry name" value="MANNOSYL-OLIGOSACCHARIDE GLUCOSIDASE"/>
    <property type="match status" value="1"/>
</dbReference>
<comment type="catalytic activity">
    <reaction evidence="12">
        <text>N(4)-(alpha-D-Glc-(1-&gt;2)-alpha-D-Glc-(1-&gt;3)-alpha-D-Glc-(1-&gt;3)-alpha-D-Man-(1-&gt;2)-alpha-D-Man-(1-&gt;2)-alpha-D-Man-(1-&gt;3)-[alpha-D-Man-(1-&gt;2)-alpha-D-Man-(1-&gt;3)-[alpha-D-Man-(1-&gt;2)-alpha-D-Man-(1-&gt;6)]-alpha-D-Man-(1-&gt;6)]-beta-D-Man-(1-&gt;4)-beta-D-GlcNAc-(1-&gt;4)-beta-D-GlcNAc)-L-asparaginyl-[protein] + H2O = N(4)-(alpha-D-Glc-(1-&gt;3)-alpha-D-Glc-(1-&gt;3)-alpha-D-Man-(1-&gt;2)-alpha-D-Man-(1-&gt;2)-alpha-D-Man-(1-&gt;3)-[alpha-D-Man-(1-&gt;2)-alpha-D-Man-(1-&gt;3)-[alpha-D-Man-(1-&gt;2)-alpha-D-Man-(1-&gt;6)]-alpha-D-Man-(1-&gt;6)]-beta-D-Man-(1-&gt;4)-beta-D-GlcNAc-(1-&gt;4)-beta-D-GlcNAc)-L-asparaginyl-[protein] + beta-D-glucose</text>
        <dbReference type="Rhea" id="RHEA:55988"/>
        <dbReference type="Rhea" id="RHEA-COMP:12806"/>
        <dbReference type="Rhea" id="RHEA-COMP:14355"/>
        <dbReference type="ChEBI" id="CHEBI:15377"/>
        <dbReference type="ChEBI" id="CHEBI:15903"/>
        <dbReference type="ChEBI" id="CHEBI:59082"/>
        <dbReference type="ChEBI" id="CHEBI:132537"/>
        <dbReference type="EC" id="3.2.1.106"/>
    </reaction>
</comment>
<keyword evidence="3" id="KW-0812">Transmembrane</keyword>
<dbReference type="GO" id="GO:0006487">
    <property type="term" value="P:protein N-linked glycosylation"/>
    <property type="evidence" value="ECO:0007669"/>
    <property type="project" value="UniProtKB-UniRule"/>
</dbReference>